<accession>A0A8H5TE05</accession>
<dbReference type="EMBL" id="JAAGWQ010000098">
    <property type="protein sequence ID" value="KAF5667858.1"/>
    <property type="molecule type" value="Genomic_DNA"/>
</dbReference>
<dbReference type="AlphaFoldDB" id="A0A8H5TE05"/>
<reference evidence="1 2" key="1">
    <citation type="submission" date="2020-05" db="EMBL/GenBank/DDBJ databases">
        <title>Identification and distribution of gene clusters putatively required for synthesis of sphingolipid metabolism inhibitors in phylogenetically diverse species of the filamentous fungus Fusarium.</title>
        <authorList>
            <person name="Kim H.-S."/>
            <person name="Busman M."/>
            <person name="Brown D.W."/>
            <person name="Divon H."/>
            <person name="Uhlig S."/>
            <person name="Proctor R.H."/>
        </authorList>
    </citation>
    <scope>NUCLEOTIDE SEQUENCE [LARGE SCALE GENOMIC DNA]</scope>
    <source>
        <strain evidence="1 2">NRRL 20693</strain>
    </source>
</reference>
<proteinExistence type="predicted"/>
<name>A0A8H5TE05_FUSHE</name>
<keyword evidence="2" id="KW-1185">Reference proteome</keyword>
<comment type="caution">
    <text evidence="1">The sequence shown here is derived from an EMBL/GenBank/DDBJ whole genome shotgun (WGS) entry which is preliminary data.</text>
</comment>
<evidence type="ECO:0000313" key="1">
    <source>
        <dbReference type="EMBL" id="KAF5667858.1"/>
    </source>
</evidence>
<organism evidence="1 2">
    <name type="scientific">Fusarium heterosporum</name>
    <dbReference type="NCBI Taxonomy" id="42747"/>
    <lineage>
        <taxon>Eukaryota</taxon>
        <taxon>Fungi</taxon>
        <taxon>Dikarya</taxon>
        <taxon>Ascomycota</taxon>
        <taxon>Pezizomycotina</taxon>
        <taxon>Sordariomycetes</taxon>
        <taxon>Hypocreomycetidae</taxon>
        <taxon>Hypocreales</taxon>
        <taxon>Nectriaceae</taxon>
        <taxon>Fusarium</taxon>
        <taxon>Fusarium heterosporum species complex</taxon>
    </lineage>
</organism>
<sequence>MSSSKSYVQTGLAMEQKTRSHPRNVCCLRYLNDEDDNQFLAHSIKRQNRSEKLKHTVCSIMHLKLPSSSPAAVLVAPKQRGFNWTIETWHAPRAYHPKDLRRKSPWIVCLRFLATDMENELEDGAMKNWRDSPVLRVGVVKDNEASYCSLYRQFRRRVVFSEISSSGKYLIGRWLVVAYVWCDSRDQLNTFDWTSHISVDTMYMYKAFERTNTDSSEPAWRLFHCMDRFSKGFKPGAALPQKYDGDRTQRTCCIVDQAVGLLVSKQTRVHTSERIHEPKIHLQHDVISSMTELREEQKRLQMARIAMASTLL</sequence>
<gene>
    <name evidence="1" type="ORF">FHETE_5544</name>
</gene>
<evidence type="ECO:0000313" key="2">
    <source>
        <dbReference type="Proteomes" id="UP000567885"/>
    </source>
</evidence>
<dbReference type="OrthoDB" id="5082452at2759"/>
<dbReference type="Proteomes" id="UP000567885">
    <property type="component" value="Unassembled WGS sequence"/>
</dbReference>
<protein>
    <submittedName>
        <fullName evidence="1">Uncharacterized protein</fullName>
    </submittedName>
</protein>